<feature type="region of interest" description="Disordered" evidence="1">
    <location>
        <begin position="109"/>
        <end position="153"/>
    </location>
</feature>
<dbReference type="AlphaFoldDB" id="A0A6J6MRR3"/>
<accession>A0A6J6MRR3</accession>
<evidence type="ECO:0000256" key="1">
    <source>
        <dbReference type="SAM" id="MobiDB-lite"/>
    </source>
</evidence>
<feature type="compositionally biased region" description="Low complexity" evidence="1">
    <location>
        <begin position="136"/>
        <end position="153"/>
    </location>
</feature>
<gene>
    <name evidence="2" type="ORF">UFOPK2334_00817</name>
</gene>
<dbReference type="EMBL" id="CAEZXA010000061">
    <property type="protein sequence ID" value="CAB4675698.1"/>
    <property type="molecule type" value="Genomic_DNA"/>
</dbReference>
<protein>
    <submittedName>
        <fullName evidence="2">Unannotated protein</fullName>
    </submittedName>
</protein>
<organism evidence="2">
    <name type="scientific">freshwater metagenome</name>
    <dbReference type="NCBI Taxonomy" id="449393"/>
    <lineage>
        <taxon>unclassified sequences</taxon>
        <taxon>metagenomes</taxon>
        <taxon>ecological metagenomes</taxon>
    </lineage>
</organism>
<sequence>MRVCIFCASPAPCSTVLRNVRSSPRTSAAAFDASLLCTIWKRPCSVRSRSKVSSSSSNESFSCMAIARLRSTSMSSSRICAASASSAATTSSAISCPWSRSIERRRSAITAAKPRARSRNCSTRISSSLTPDSPRADNSASAANTSVSSAASF</sequence>
<evidence type="ECO:0000313" key="2">
    <source>
        <dbReference type="EMBL" id="CAB4675698.1"/>
    </source>
</evidence>
<reference evidence="2" key="1">
    <citation type="submission" date="2020-05" db="EMBL/GenBank/DDBJ databases">
        <authorList>
            <person name="Chiriac C."/>
            <person name="Salcher M."/>
            <person name="Ghai R."/>
            <person name="Kavagutti S V."/>
        </authorList>
    </citation>
    <scope>NUCLEOTIDE SEQUENCE</scope>
</reference>
<proteinExistence type="predicted"/>
<feature type="compositionally biased region" description="Polar residues" evidence="1">
    <location>
        <begin position="119"/>
        <end position="131"/>
    </location>
</feature>
<name>A0A6J6MRR3_9ZZZZ</name>